<proteinExistence type="predicted"/>
<dbReference type="OrthoDB" id="10670191at2759"/>
<keyword evidence="3" id="KW-1185">Reference proteome</keyword>
<accession>A0A0D2NDY5</accession>
<dbReference type="Proteomes" id="UP000054498">
    <property type="component" value="Unassembled WGS sequence"/>
</dbReference>
<feature type="compositionally biased region" description="Gly residues" evidence="1">
    <location>
        <begin position="304"/>
        <end position="321"/>
    </location>
</feature>
<sequence length="395" mass="38798">MLEAHRGGAGDVSGGSAAAGAARGGSGGQQPQGPRRLLIIDGYNFLNASARYSSDAKAGRLASARDRLHSDLGALVATSGGGRAALVVYDAMGFAGAAGGAAGRVLERAVSDAMERVASRFPPHSVPNAERLRSMAVQELGGPDGFDDFEGGEEVRVAPGVSAVFSRGCEADTWILEELADASAPDARERAAWRRRRGGAVEGVAVVSDDRRVQDGVLFAAMEAAAAASGGGGGEGGELGGGGGGGMFHGPGAPPSLMAWGCSELDAQLDGAQARGRGGGASAAWAQLALGGGAAFAATGRAAGGRGGYGSGSDSDGGGWPDGDYDDANDAATDHSVDAAPQIGVPAAAADVSHAEALLTPDGVAALLIERGDELAAADADLAALLGLDLGGDLI</sequence>
<dbReference type="KEGG" id="mng:MNEG_4477"/>
<dbReference type="EMBL" id="KK100842">
    <property type="protein sequence ID" value="KIZ03481.1"/>
    <property type="molecule type" value="Genomic_DNA"/>
</dbReference>
<feature type="region of interest" description="Disordered" evidence="1">
    <location>
        <begin position="304"/>
        <end position="332"/>
    </location>
</feature>
<feature type="region of interest" description="Disordered" evidence="1">
    <location>
        <begin position="1"/>
        <end position="33"/>
    </location>
</feature>
<feature type="region of interest" description="Disordered" evidence="1">
    <location>
        <begin position="228"/>
        <end position="252"/>
    </location>
</feature>
<evidence type="ECO:0000313" key="3">
    <source>
        <dbReference type="Proteomes" id="UP000054498"/>
    </source>
</evidence>
<evidence type="ECO:0000256" key="1">
    <source>
        <dbReference type="SAM" id="MobiDB-lite"/>
    </source>
</evidence>
<dbReference type="AlphaFoldDB" id="A0A0D2NDY5"/>
<name>A0A0D2NDY5_9CHLO</name>
<organism evidence="2 3">
    <name type="scientific">Monoraphidium neglectum</name>
    <dbReference type="NCBI Taxonomy" id="145388"/>
    <lineage>
        <taxon>Eukaryota</taxon>
        <taxon>Viridiplantae</taxon>
        <taxon>Chlorophyta</taxon>
        <taxon>core chlorophytes</taxon>
        <taxon>Chlorophyceae</taxon>
        <taxon>CS clade</taxon>
        <taxon>Sphaeropleales</taxon>
        <taxon>Selenastraceae</taxon>
        <taxon>Monoraphidium</taxon>
    </lineage>
</organism>
<evidence type="ECO:0000313" key="2">
    <source>
        <dbReference type="EMBL" id="KIZ03481.1"/>
    </source>
</evidence>
<dbReference type="Pfam" id="PF05991">
    <property type="entry name" value="NYN_YacP"/>
    <property type="match status" value="1"/>
</dbReference>
<feature type="compositionally biased region" description="Gly residues" evidence="1">
    <location>
        <begin position="229"/>
        <end position="249"/>
    </location>
</feature>
<protein>
    <submittedName>
        <fullName evidence="2">Uncharacterized protein</fullName>
    </submittedName>
</protein>
<gene>
    <name evidence="2" type="ORF">MNEG_4477</name>
</gene>
<dbReference type="RefSeq" id="XP_013902500.1">
    <property type="nucleotide sequence ID" value="XM_014047046.1"/>
</dbReference>
<dbReference type="InterPro" id="IPR010298">
    <property type="entry name" value="YacP-like"/>
</dbReference>
<dbReference type="GeneID" id="25737354"/>
<reference evidence="2 3" key="1">
    <citation type="journal article" date="2013" name="BMC Genomics">
        <title>Reconstruction of the lipid metabolism for the microalga Monoraphidium neglectum from its genome sequence reveals characteristics suitable for biofuel production.</title>
        <authorList>
            <person name="Bogen C."/>
            <person name="Al-Dilaimi A."/>
            <person name="Albersmeier A."/>
            <person name="Wichmann J."/>
            <person name="Grundmann M."/>
            <person name="Rupp O."/>
            <person name="Lauersen K.J."/>
            <person name="Blifernez-Klassen O."/>
            <person name="Kalinowski J."/>
            <person name="Goesmann A."/>
            <person name="Mussgnug J.H."/>
            <person name="Kruse O."/>
        </authorList>
    </citation>
    <scope>NUCLEOTIDE SEQUENCE [LARGE SCALE GENOMIC DNA]</scope>
    <source>
        <strain evidence="2 3">SAG 48.87</strain>
    </source>
</reference>